<protein>
    <submittedName>
        <fullName evidence="1">Uncharacterized protein</fullName>
    </submittedName>
</protein>
<organism evidence="1">
    <name type="scientific">Salmonella phage SalP219</name>
    <dbReference type="NCBI Taxonomy" id="3158864"/>
    <lineage>
        <taxon>Viruses</taxon>
        <taxon>Duplodnaviria</taxon>
        <taxon>Heunggongvirae</taxon>
        <taxon>Uroviricota</taxon>
        <taxon>Caudoviricetes</taxon>
        <taxon>Vequintavirinae</taxon>
        <taxon>Seunavirus</taxon>
    </lineage>
</organism>
<accession>A0AAU7PIK1</accession>
<dbReference type="EMBL" id="PP595732">
    <property type="protein sequence ID" value="XBS49956.1"/>
    <property type="molecule type" value="Genomic_DNA"/>
</dbReference>
<proteinExistence type="predicted"/>
<name>A0AAU7PIK1_9CAUD</name>
<sequence length="61" mass="7187">MGRRPVFGVGINDADYKKEPYYDDRVGFLLKSVYRRIENEIKLGQETKYLLNEKETTNVES</sequence>
<reference evidence="1" key="1">
    <citation type="submission" date="2024-04" db="EMBL/GenBank/DDBJ databases">
        <authorList>
            <person name="Jaglan A.B."/>
            <person name="Vashisth M."/>
            <person name="Anand T."/>
            <person name="Virmani N."/>
            <person name="Bera B."/>
            <person name="Vaid R."/>
        </authorList>
    </citation>
    <scope>NUCLEOTIDE SEQUENCE</scope>
</reference>
<evidence type="ECO:0000313" key="1">
    <source>
        <dbReference type="EMBL" id="XBS49956.1"/>
    </source>
</evidence>